<feature type="chain" id="PRO_5026155629" evidence="1">
    <location>
        <begin position="24"/>
        <end position="211"/>
    </location>
</feature>
<dbReference type="RefSeq" id="WP_154382762.1">
    <property type="nucleotide sequence ID" value="NZ_WKJK01000020.1"/>
</dbReference>
<feature type="signal peptide" evidence="1">
    <location>
        <begin position="1"/>
        <end position="23"/>
    </location>
</feature>
<feature type="domain" description="Putative auto-transporter adhesin head GIN" evidence="2">
    <location>
        <begin position="33"/>
        <end position="194"/>
    </location>
</feature>
<dbReference type="Proteomes" id="UP000433309">
    <property type="component" value="Unassembled WGS sequence"/>
</dbReference>
<gene>
    <name evidence="3" type="ORF">GJ699_28260</name>
</gene>
<evidence type="ECO:0000259" key="2">
    <source>
        <dbReference type="Pfam" id="PF10988"/>
    </source>
</evidence>
<name>A0A6I2L882_9BURK</name>
<evidence type="ECO:0000313" key="3">
    <source>
        <dbReference type="EMBL" id="MRW93892.1"/>
    </source>
</evidence>
<keyword evidence="4" id="KW-1185">Reference proteome</keyword>
<reference evidence="3 4" key="1">
    <citation type="submission" date="2019-11" db="EMBL/GenBank/DDBJ databases">
        <title>Novel species isolated from a subtropical stream in China.</title>
        <authorList>
            <person name="Lu H."/>
        </authorList>
    </citation>
    <scope>NUCLEOTIDE SEQUENCE [LARGE SCALE GENOMIC DNA]</scope>
    <source>
        <strain evidence="3 4">FT80W</strain>
    </source>
</reference>
<sequence>MRRSAILSALSALFALSTPHAAAAESARALPGFIAINAKGAFTLTVEVGPAQSVKLSGEDKAVAAIKTEVVANELQITLPEKTFSSNKSTPHIAITLPSLSRVKVEGAGETLLHKINSDRIDISYVGAGRLAADGKTQYLRLNAKGVGEVDTRKLLAERVDVQFEGVGNVSVYASELLNAVARGIGGVDYYGHPKTVNKKAEGIGNIKAAD</sequence>
<keyword evidence="1" id="KW-0732">Signal</keyword>
<accession>A0A6I2L882</accession>
<proteinExistence type="predicted"/>
<dbReference type="Gene3D" id="2.160.20.120">
    <property type="match status" value="1"/>
</dbReference>
<protein>
    <submittedName>
        <fullName evidence="3">DUF2807 domain-containing protein</fullName>
    </submittedName>
</protein>
<evidence type="ECO:0000313" key="4">
    <source>
        <dbReference type="Proteomes" id="UP000433309"/>
    </source>
</evidence>
<comment type="caution">
    <text evidence="3">The sequence shown here is derived from an EMBL/GenBank/DDBJ whole genome shotgun (WGS) entry which is preliminary data.</text>
</comment>
<evidence type="ECO:0000256" key="1">
    <source>
        <dbReference type="SAM" id="SignalP"/>
    </source>
</evidence>
<organism evidence="3 4">
    <name type="scientific">Duganella guangzhouensis</name>
    <dbReference type="NCBI Taxonomy" id="2666084"/>
    <lineage>
        <taxon>Bacteria</taxon>
        <taxon>Pseudomonadati</taxon>
        <taxon>Pseudomonadota</taxon>
        <taxon>Betaproteobacteria</taxon>
        <taxon>Burkholderiales</taxon>
        <taxon>Oxalobacteraceae</taxon>
        <taxon>Telluria group</taxon>
        <taxon>Duganella</taxon>
    </lineage>
</organism>
<dbReference type="Pfam" id="PF10988">
    <property type="entry name" value="DUF2807"/>
    <property type="match status" value="1"/>
</dbReference>
<dbReference type="AlphaFoldDB" id="A0A6I2L882"/>
<dbReference type="EMBL" id="WKJK01000020">
    <property type="protein sequence ID" value="MRW93892.1"/>
    <property type="molecule type" value="Genomic_DNA"/>
</dbReference>
<dbReference type="InterPro" id="IPR021255">
    <property type="entry name" value="DUF2807"/>
</dbReference>